<sequence length="485" mass="54166">MVRRNSVGELGFFDLEAEESRDSDSNSSGSDSDSNDVSSSSSEPAFSCFTQFPPELRARVWEMFCSDLEVKARVLPFMVMQNTRYTGNLVASPNVIDQTRPLRCLMAVHHESRGLAKVVFPHTLRFKADYDGKVDASMVFNQRTDLILLETPLFRMDCSVPALQTETIWNLAFSIRIFADDESIARGISRLFRNFPNLKRLFHQIDEAAIRTRNIQWVVSERAHQVLVETFEEKPGTSNRSCPSRFRVSPRNVALNSCPWDEPHLENHGHYSSEDSSADDDSDESTGTDLDEYESEGIDDSDLNDDDEEEDSIDAGAVPVQGEHLEDSDEDGPVQADRDPSEARFSSPELDEEQSLKQSERGSFKRKIVIDSDDDDDGDDDHDDHETRVKRPRLARRIVCDSGDDDDDESVGDGQPSRIRAAPSDVEPSDGRSEQQTSGSSSDDGDSVEEEDPQDDDEGDGSDEDDLIDDAISEDSAGSSHEEDE</sequence>
<gene>
    <name evidence="3" type="ORF">GQ602_002542</name>
</gene>
<evidence type="ECO:0000313" key="3">
    <source>
        <dbReference type="EMBL" id="KAF4592243.1"/>
    </source>
</evidence>
<evidence type="ECO:0000256" key="1">
    <source>
        <dbReference type="SAM" id="MobiDB-lite"/>
    </source>
</evidence>
<evidence type="ECO:0000313" key="4">
    <source>
        <dbReference type="Proteomes" id="UP000562929"/>
    </source>
</evidence>
<dbReference type="EMBL" id="JAACLJ010000002">
    <property type="protein sequence ID" value="KAF4592243.1"/>
    <property type="molecule type" value="Genomic_DNA"/>
</dbReference>
<name>A0A8H4VFN5_9HYPO</name>
<dbReference type="AlphaFoldDB" id="A0A8H4VFN5"/>
<dbReference type="Pfam" id="PF20150">
    <property type="entry name" value="2EXR"/>
    <property type="match status" value="1"/>
</dbReference>
<keyword evidence="4" id="KW-1185">Reference proteome</keyword>
<feature type="compositionally biased region" description="Acidic residues" evidence="1">
    <location>
        <begin position="371"/>
        <end position="383"/>
    </location>
</feature>
<feature type="compositionally biased region" description="Low complexity" evidence="1">
    <location>
        <begin position="25"/>
        <end position="42"/>
    </location>
</feature>
<dbReference type="InterPro" id="IPR045518">
    <property type="entry name" value="2EXR"/>
</dbReference>
<feature type="compositionally biased region" description="Acidic residues" evidence="1">
    <location>
        <begin position="443"/>
        <end position="473"/>
    </location>
</feature>
<organism evidence="3 4">
    <name type="scientific">Ophiocordyceps camponoti-floridani</name>
    <dbReference type="NCBI Taxonomy" id="2030778"/>
    <lineage>
        <taxon>Eukaryota</taxon>
        <taxon>Fungi</taxon>
        <taxon>Dikarya</taxon>
        <taxon>Ascomycota</taxon>
        <taxon>Pezizomycotina</taxon>
        <taxon>Sordariomycetes</taxon>
        <taxon>Hypocreomycetidae</taxon>
        <taxon>Hypocreales</taxon>
        <taxon>Ophiocordycipitaceae</taxon>
        <taxon>Ophiocordyceps</taxon>
    </lineage>
</organism>
<comment type="caution">
    <text evidence="3">The sequence shown here is derived from an EMBL/GenBank/DDBJ whole genome shotgun (WGS) entry which is preliminary data.</text>
</comment>
<evidence type="ECO:0000259" key="2">
    <source>
        <dbReference type="Pfam" id="PF20150"/>
    </source>
</evidence>
<feature type="compositionally biased region" description="Acidic residues" evidence="1">
    <location>
        <begin position="402"/>
        <end position="411"/>
    </location>
</feature>
<dbReference type="Proteomes" id="UP000562929">
    <property type="component" value="Unassembled WGS sequence"/>
</dbReference>
<reference evidence="3 4" key="1">
    <citation type="journal article" date="2020" name="G3 (Bethesda)">
        <title>Genetic Underpinnings of Host Manipulation by Ophiocordyceps as Revealed by Comparative Transcriptomics.</title>
        <authorList>
            <person name="Will I."/>
            <person name="Das B."/>
            <person name="Trinh T."/>
            <person name="Brachmann A."/>
            <person name="Ohm R.A."/>
            <person name="de Bekker C."/>
        </authorList>
    </citation>
    <scope>NUCLEOTIDE SEQUENCE [LARGE SCALE GENOMIC DNA]</scope>
    <source>
        <strain evidence="3 4">EC05</strain>
    </source>
</reference>
<feature type="compositionally biased region" description="Acidic residues" evidence="1">
    <location>
        <begin position="276"/>
        <end position="313"/>
    </location>
</feature>
<protein>
    <submittedName>
        <fullName evidence="3">Zinc finger domain-containing protein</fullName>
    </submittedName>
</protein>
<dbReference type="OrthoDB" id="3501032at2759"/>
<feature type="domain" description="2EXR" evidence="2">
    <location>
        <begin position="46"/>
        <end position="147"/>
    </location>
</feature>
<proteinExistence type="predicted"/>
<feature type="region of interest" description="Disordered" evidence="1">
    <location>
        <begin position="1"/>
        <end position="44"/>
    </location>
</feature>
<accession>A0A8H4VFN5</accession>
<feature type="compositionally biased region" description="Basic and acidic residues" evidence="1">
    <location>
        <begin position="354"/>
        <end position="363"/>
    </location>
</feature>
<feature type="region of interest" description="Disordered" evidence="1">
    <location>
        <begin position="265"/>
        <end position="485"/>
    </location>
</feature>